<dbReference type="FunFam" id="3.30.160.60:FF:000446">
    <property type="entry name" value="Zinc finger protein"/>
    <property type="match status" value="1"/>
</dbReference>
<dbReference type="InParanoid" id="A0A1S4F3H3"/>
<feature type="region of interest" description="Disordered" evidence="7">
    <location>
        <begin position="697"/>
        <end position="742"/>
    </location>
</feature>
<dbReference type="PROSITE" id="PS00028">
    <property type="entry name" value="ZINC_FINGER_C2H2_1"/>
    <property type="match status" value="5"/>
</dbReference>
<feature type="binding site" evidence="6">
    <location>
        <position position="16"/>
    </location>
    <ligand>
        <name>Zn(2+)</name>
        <dbReference type="ChEBI" id="CHEBI:29105"/>
    </ligand>
</feature>
<evidence type="ECO:0000256" key="7">
    <source>
        <dbReference type="SAM" id="MobiDB-lite"/>
    </source>
</evidence>
<evidence type="ECO:0000256" key="1">
    <source>
        <dbReference type="ARBA" id="ARBA00022723"/>
    </source>
</evidence>
<feature type="binding site" evidence="6">
    <location>
        <position position="64"/>
    </location>
    <ligand>
        <name>Zn(2+)</name>
        <dbReference type="ChEBI" id="CHEBI:29105"/>
    </ligand>
</feature>
<dbReference type="GO" id="GO:0005634">
    <property type="term" value="C:nucleus"/>
    <property type="evidence" value="ECO:0007669"/>
    <property type="project" value="InterPro"/>
</dbReference>
<feature type="compositionally biased region" description="Basic and acidic residues" evidence="7">
    <location>
        <begin position="726"/>
        <end position="740"/>
    </location>
</feature>
<dbReference type="Proteomes" id="UP000008820">
    <property type="component" value="Chromosome 1"/>
</dbReference>
<dbReference type="Pfam" id="PF10545">
    <property type="entry name" value="MADF_DNA_bdg"/>
    <property type="match status" value="5"/>
</dbReference>
<feature type="compositionally biased region" description="Basic and acidic residues" evidence="7">
    <location>
        <begin position="184"/>
        <end position="200"/>
    </location>
</feature>
<feature type="compositionally biased region" description="Acidic residues" evidence="7">
    <location>
        <begin position="453"/>
        <end position="465"/>
    </location>
</feature>
<dbReference type="InterPro" id="IPR013087">
    <property type="entry name" value="Znf_C2H2_type"/>
</dbReference>
<dbReference type="SMART" id="SM00595">
    <property type="entry name" value="MADF"/>
    <property type="match status" value="5"/>
</dbReference>
<proteinExistence type="predicted"/>
<dbReference type="PROSITE" id="PS51915">
    <property type="entry name" value="ZAD"/>
    <property type="match status" value="1"/>
</dbReference>
<protein>
    <submittedName>
        <fullName evidence="8">Uncharacterized protein</fullName>
    </submittedName>
</protein>
<keyword evidence="9" id="KW-1185">Reference proteome</keyword>
<dbReference type="PANTHER" id="PTHR12243:SF67">
    <property type="entry name" value="COREPRESSOR OF PANGOLIN, ISOFORM A-RELATED"/>
    <property type="match status" value="1"/>
</dbReference>
<evidence type="ECO:0000313" key="9">
    <source>
        <dbReference type="Proteomes" id="UP000008820"/>
    </source>
</evidence>
<dbReference type="InterPro" id="IPR036236">
    <property type="entry name" value="Znf_C2H2_sf"/>
</dbReference>
<dbReference type="Pfam" id="PF00096">
    <property type="entry name" value="zf-C2H2"/>
    <property type="match status" value="1"/>
</dbReference>
<keyword evidence="4 6" id="KW-0862">Zinc</keyword>
<sequence length="1353" mass="156374">MEAEANPAKANLEPRCRLCLQWIELDDGLIRHGDIFASGNGLSLKIRDCVGVFVAPEDSIRTICYNCQQTVCLIDDFRMLCRQTEEIYESVRICCKEGIKWDRYKEHVDELRLLLQEHKDVINGHLVEYDSEPEAKDENSISNAFVPMMEVKEELEYDEEWEPDPIVGEFLEIKPECTDETEPEEKLNTDDDEDNNKSGHEYHKTIPIKLKLALAEEVLNNPVLWDTSQARSAKNVGNIWKEIATKFDVDKKTIRARWRTLKSFYQHNRVRKADRHNTNAKYRKFMETMRSIIGPAGEDDNLEETEKPQETSCALDQSSENTPIPKGRVKKAPPLSLHSLSKRMQLAQLVHKHQMLWNRKHTDFASAFAKEETWGTIAQQMKISREEAKYAWKNLRDLYRGRMKRVLKGQLDRDARILKDPLFKLLDVMCADNMRISTAPTVASKSLVTNEPDSNDTTEALEEESFPQTSNQDESDGESERELDCSIEIKEETISSSDQSSFDLQIAFAEEILVRLNESSQVDEASLCKEVGKHLQLSPATAKARWNVMKQNYIDNRARASSAGLQTRLRLQDCALFNLMNQIVPKLDHMEPYVAEEEKTTVDRRRLPVESKIAIAEEIRRNPEIWNTSMACSSGTLEKVWIKVGNKFQMDADTIRNHWRALQGLSRTHARKERKGCTPSKDKKLCKLLGILRSMKYQADGQNENPEETIVAKQESNSDEETDMPAAKDESQPKDNKPPKLSDLALGSDAKRMDLAQFVHKHEFLWNHKHPDFGNIILKDQTWDIVAASMNVTRDEIKYGWKCLRDLYRGRIKRVFNGNLPSNAPLLQDPLFKLLEVMCAKNMKIGAHSAIVKDPKSAVKNESESNDAGEEPEDAFSVKFDRNVKLQLISLVEQNDLIWNSENPEHLNLDKRDLIWDTIAEKMNFSKATVKALWTRLRNVYRGRKLRLMKGLMRQNSPLLREPVYAKLHKLLDGHMQLGKFTKTKKPALRKGTEPMELGAAVETGPFATMEEKVRLVEEVIKHELLWNSNHDDYFKSDMRGAAWGQIATMFQNCDEYTVKNMWRRLRNKHRPRKSRSIYRKPGESDVFEDFGDNDDNDTTDDPLYELFSKMAEKLITDGDSSQEPQKLGKRQLQEVTETFMTHKRRYAGKKYFDDEGCIKVQRGGIVRYERICELCGKQVERSVFEYHMNQHNGLKPYVCSYEGCGKQYSNKVTRDRHEILVHCEDNYKHTCDQCGEKFKYRSSYNYHFAVKHQSQMVPCPICGKLLKHKSLIKVHVRRHGGHFPCPVCGKVLQKKYSLDVHMRTHTKEKPYSCELCSQRFMLKVQLKTHLSKVHELTWEQYAATYGDSGGLQ</sequence>
<dbReference type="InterPro" id="IPR012934">
    <property type="entry name" value="Znf_AD"/>
</dbReference>
<organism evidence="8 9">
    <name type="scientific">Aedes aegypti</name>
    <name type="common">Yellowfever mosquito</name>
    <name type="synonym">Culex aegypti</name>
    <dbReference type="NCBI Taxonomy" id="7159"/>
    <lineage>
        <taxon>Eukaryota</taxon>
        <taxon>Metazoa</taxon>
        <taxon>Ecdysozoa</taxon>
        <taxon>Arthropoda</taxon>
        <taxon>Hexapoda</taxon>
        <taxon>Insecta</taxon>
        <taxon>Pterygota</taxon>
        <taxon>Neoptera</taxon>
        <taxon>Endopterygota</taxon>
        <taxon>Diptera</taxon>
        <taxon>Nematocera</taxon>
        <taxon>Culicoidea</taxon>
        <taxon>Culicidae</taxon>
        <taxon>Culicinae</taxon>
        <taxon>Aedini</taxon>
        <taxon>Aedes</taxon>
        <taxon>Stegomyia</taxon>
    </lineage>
</organism>
<dbReference type="PROSITE" id="PS51029">
    <property type="entry name" value="MADF"/>
    <property type="match status" value="5"/>
</dbReference>
<name>A0A1S4F3H3_AEDAE</name>
<dbReference type="SMART" id="SM00868">
    <property type="entry name" value="zf-AD"/>
    <property type="match status" value="1"/>
</dbReference>
<dbReference type="PANTHER" id="PTHR12243">
    <property type="entry name" value="MADF DOMAIN TRANSCRIPTION FACTOR"/>
    <property type="match status" value="1"/>
</dbReference>
<evidence type="ECO:0000256" key="3">
    <source>
        <dbReference type="ARBA" id="ARBA00022771"/>
    </source>
</evidence>
<feature type="region of interest" description="Disordered" evidence="7">
    <location>
        <begin position="445"/>
        <end position="483"/>
    </location>
</feature>
<dbReference type="PROSITE" id="PS50157">
    <property type="entry name" value="ZINC_FINGER_C2H2_2"/>
    <property type="match status" value="5"/>
</dbReference>
<dbReference type="InterPro" id="IPR006578">
    <property type="entry name" value="MADF-dom"/>
</dbReference>
<reference evidence="8 9" key="1">
    <citation type="submission" date="2017-06" db="EMBL/GenBank/DDBJ databases">
        <title>Aedes aegypti genome working group (AGWG) sequencing and assembly.</title>
        <authorList>
            <consortium name="Aedes aegypti Genome Working Group (AGWG)"/>
            <person name="Matthews B.J."/>
        </authorList>
    </citation>
    <scope>NUCLEOTIDE SEQUENCE [LARGE SCALE GENOMIC DNA]</scope>
    <source>
        <strain evidence="8 9">LVP_AGWG</strain>
    </source>
</reference>
<dbReference type="FunFam" id="3.30.160.60:FF:000100">
    <property type="entry name" value="Zinc finger 45-like"/>
    <property type="match status" value="1"/>
</dbReference>
<reference evidence="8" key="2">
    <citation type="submission" date="2020-05" db="UniProtKB">
        <authorList>
            <consortium name="EnsemblMetazoa"/>
        </authorList>
    </citation>
    <scope>IDENTIFICATION</scope>
    <source>
        <strain evidence="8">LVP_AGWG</strain>
    </source>
</reference>
<dbReference type="GO" id="GO:0008270">
    <property type="term" value="F:zinc ion binding"/>
    <property type="evidence" value="ECO:0007669"/>
    <property type="project" value="UniProtKB-UniRule"/>
</dbReference>
<keyword evidence="1 6" id="KW-0479">Metal-binding</keyword>
<dbReference type="VEuPathDB" id="VectorBase:AAEL002925"/>
<feature type="binding site" evidence="6">
    <location>
        <position position="19"/>
    </location>
    <ligand>
        <name>Zn(2+)</name>
        <dbReference type="ChEBI" id="CHEBI:29105"/>
    </ligand>
</feature>
<feature type="binding site" evidence="6">
    <location>
        <position position="67"/>
    </location>
    <ligand>
        <name>Zn(2+)</name>
        <dbReference type="ChEBI" id="CHEBI:29105"/>
    </ligand>
</feature>
<feature type="region of interest" description="Disordered" evidence="7">
    <location>
        <begin position="295"/>
        <end position="332"/>
    </location>
</feature>
<dbReference type="EnsemblMetazoa" id="AAEL002925-RA">
    <property type="protein sequence ID" value="AAEL002925-PA"/>
    <property type="gene ID" value="AAEL002925"/>
</dbReference>
<gene>
    <name evidence="8" type="primary">5576600</name>
</gene>
<dbReference type="Gene3D" id="3.30.160.60">
    <property type="entry name" value="Classic Zinc Finger"/>
    <property type="match status" value="4"/>
</dbReference>
<dbReference type="SUPFAM" id="SSF57667">
    <property type="entry name" value="beta-beta-alpha zinc fingers"/>
    <property type="match status" value="3"/>
</dbReference>
<evidence type="ECO:0000256" key="6">
    <source>
        <dbReference type="PROSITE-ProRule" id="PRU01263"/>
    </source>
</evidence>
<feature type="compositionally biased region" description="Polar residues" evidence="7">
    <location>
        <begin position="310"/>
        <end position="322"/>
    </location>
</feature>
<keyword evidence="2" id="KW-0677">Repeat</keyword>
<feature type="region of interest" description="Disordered" evidence="7">
    <location>
        <begin position="178"/>
        <end position="200"/>
    </location>
</feature>
<dbReference type="InterPro" id="IPR039353">
    <property type="entry name" value="TF_Adf1"/>
</dbReference>
<accession>A0A1S4F3H3</accession>
<dbReference type="SMART" id="SM00355">
    <property type="entry name" value="ZnF_C2H2"/>
    <property type="match status" value="6"/>
</dbReference>
<evidence type="ECO:0000256" key="2">
    <source>
        <dbReference type="ARBA" id="ARBA00022737"/>
    </source>
</evidence>
<keyword evidence="3 5" id="KW-0863">Zinc-finger</keyword>
<evidence type="ECO:0000256" key="4">
    <source>
        <dbReference type="ARBA" id="ARBA00022833"/>
    </source>
</evidence>
<dbReference type="OrthoDB" id="6077919at2759"/>
<evidence type="ECO:0000313" key="8">
    <source>
        <dbReference type="EnsemblMetazoa" id="AAEL002925-PA"/>
    </source>
</evidence>
<evidence type="ECO:0000256" key="5">
    <source>
        <dbReference type="PROSITE-ProRule" id="PRU00042"/>
    </source>
</evidence>